<name>A0A937X6K1_9BACT</name>
<comment type="caution">
    <text evidence="1">The sequence shown here is derived from an EMBL/GenBank/DDBJ whole genome shotgun (WGS) entry which is preliminary data.</text>
</comment>
<organism evidence="1 2">
    <name type="scientific">Candidatus Tanganyikabacteria bacterium</name>
    <dbReference type="NCBI Taxonomy" id="2961651"/>
    <lineage>
        <taxon>Bacteria</taxon>
        <taxon>Bacillati</taxon>
        <taxon>Candidatus Sericytochromatia</taxon>
        <taxon>Candidatus Tanganyikabacteria</taxon>
    </lineage>
</organism>
<evidence type="ECO:0008006" key="3">
    <source>
        <dbReference type="Google" id="ProtNLM"/>
    </source>
</evidence>
<dbReference type="Proteomes" id="UP000703893">
    <property type="component" value="Unassembled WGS sequence"/>
</dbReference>
<gene>
    <name evidence="1" type="ORF">FJZ00_08840</name>
</gene>
<sequence length="142" mass="15103">MSTLAAQPGVRTFVHRAERMVPREGVTLETEVTFEDGTILRGRLSDISSSGMACLVPDSETAAPASATRATRIRLSEGDQVRAWAAGALTRSEPVSVASLNIGVTLVALAFDRPQAALVESLLDHLAPTPYITDSLPLFRGE</sequence>
<dbReference type="AlphaFoldDB" id="A0A937X6K1"/>
<proteinExistence type="predicted"/>
<protein>
    <recommendedName>
        <fullName evidence="3">PilZ domain-containing protein</fullName>
    </recommendedName>
</protein>
<accession>A0A937X6K1</accession>
<evidence type="ECO:0000313" key="1">
    <source>
        <dbReference type="EMBL" id="MBM3275247.1"/>
    </source>
</evidence>
<dbReference type="EMBL" id="VGJX01000500">
    <property type="protein sequence ID" value="MBM3275247.1"/>
    <property type="molecule type" value="Genomic_DNA"/>
</dbReference>
<reference evidence="1 2" key="1">
    <citation type="submission" date="2019-03" db="EMBL/GenBank/DDBJ databases">
        <title>Lake Tanganyika Metagenome-Assembled Genomes (MAGs).</title>
        <authorList>
            <person name="Tran P."/>
        </authorList>
    </citation>
    <scope>NUCLEOTIDE SEQUENCE [LARGE SCALE GENOMIC DNA]</scope>
    <source>
        <strain evidence="1">K_DeepCast_65m_m2_236</strain>
    </source>
</reference>
<evidence type="ECO:0000313" key="2">
    <source>
        <dbReference type="Proteomes" id="UP000703893"/>
    </source>
</evidence>